<keyword evidence="2" id="KW-1185">Reference proteome</keyword>
<dbReference type="AlphaFoldDB" id="A0A4Y2LZ13"/>
<dbReference type="EMBL" id="BGPR01201674">
    <property type="protein sequence ID" value="GBN19584.1"/>
    <property type="molecule type" value="Genomic_DNA"/>
</dbReference>
<comment type="caution">
    <text evidence="1">The sequence shown here is derived from an EMBL/GenBank/DDBJ whole genome shotgun (WGS) entry which is preliminary data.</text>
</comment>
<protein>
    <submittedName>
        <fullName evidence="1">Uncharacterized protein</fullName>
    </submittedName>
</protein>
<evidence type="ECO:0000313" key="1">
    <source>
        <dbReference type="EMBL" id="GBN19584.1"/>
    </source>
</evidence>
<sequence>YDHWNNGIYRQKEHDPALPKHPCKQLEDRPPQQIIRHCGCYIIALITSGSCNNPQKTGVRPAFGDGLKEPHHHYCAIGLTRACLPIRQPLIHELAVSPRWGNGIYR</sequence>
<gene>
    <name evidence="1" type="ORF">AVEN_99514_1</name>
</gene>
<evidence type="ECO:0000313" key="2">
    <source>
        <dbReference type="Proteomes" id="UP000499080"/>
    </source>
</evidence>
<proteinExistence type="predicted"/>
<accession>A0A4Y2LZ13</accession>
<reference evidence="1 2" key="1">
    <citation type="journal article" date="2019" name="Sci. Rep.">
        <title>Orb-weaving spider Araneus ventricosus genome elucidates the spidroin gene catalogue.</title>
        <authorList>
            <person name="Kono N."/>
            <person name="Nakamura H."/>
            <person name="Ohtoshi R."/>
            <person name="Moran D.A.P."/>
            <person name="Shinohara A."/>
            <person name="Yoshida Y."/>
            <person name="Fujiwara M."/>
            <person name="Mori M."/>
            <person name="Tomita M."/>
            <person name="Arakawa K."/>
        </authorList>
    </citation>
    <scope>NUCLEOTIDE SEQUENCE [LARGE SCALE GENOMIC DNA]</scope>
</reference>
<feature type="non-terminal residue" evidence="1">
    <location>
        <position position="1"/>
    </location>
</feature>
<name>A0A4Y2LZ13_ARAVE</name>
<dbReference type="Proteomes" id="UP000499080">
    <property type="component" value="Unassembled WGS sequence"/>
</dbReference>
<organism evidence="1 2">
    <name type="scientific">Araneus ventricosus</name>
    <name type="common">Orbweaver spider</name>
    <name type="synonym">Epeira ventricosa</name>
    <dbReference type="NCBI Taxonomy" id="182803"/>
    <lineage>
        <taxon>Eukaryota</taxon>
        <taxon>Metazoa</taxon>
        <taxon>Ecdysozoa</taxon>
        <taxon>Arthropoda</taxon>
        <taxon>Chelicerata</taxon>
        <taxon>Arachnida</taxon>
        <taxon>Araneae</taxon>
        <taxon>Araneomorphae</taxon>
        <taxon>Entelegynae</taxon>
        <taxon>Araneoidea</taxon>
        <taxon>Araneidae</taxon>
        <taxon>Araneus</taxon>
    </lineage>
</organism>